<evidence type="ECO:0000259" key="19">
    <source>
        <dbReference type="Pfam" id="PF00361"/>
    </source>
</evidence>
<keyword evidence="11 18" id="KW-1133">Transmembrane helix</keyword>
<dbReference type="EC" id="7.1.1.2" evidence="3"/>
<evidence type="ECO:0000256" key="17">
    <source>
        <dbReference type="ARBA" id="ARBA00049551"/>
    </source>
</evidence>
<evidence type="ECO:0000256" key="16">
    <source>
        <dbReference type="ARBA" id="ARBA00031027"/>
    </source>
</evidence>
<evidence type="ECO:0000259" key="20">
    <source>
        <dbReference type="Pfam" id="PF06455"/>
    </source>
</evidence>
<evidence type="ECO:0000256" key="10">
    <source>
        <dbReference type="ARBA" id="ARBA00022982"/>
    </source>
</evidence>
<feature type="transmembrane region" description="Helical" evidence="18">
    <location>
        <begin position="265"/>
        <end position="284"/>
    </location>
</feature>
<evidence type="ECO:0000256" key="15">
    <source>
        <dbReference type="ARBA" id="ARBA00023136"/>
    </source>
</evidence>
<feature type="transmembrane region" description="Helical" evidence="18">
    <location>
        <begin position="40"/>
        <end position="67"/>
    </location>
</feature>
<feature type="transmembrane region" description="Helical" evidence="18">
    <location>
        <begin position="370"/>
        <end position="392"/>
    </location>
</feature>
<feature type="transmembrane region" description="Helical" evidence="18">
    <location>
        <begin position="145"/>
        <end position="165"/>
    </location>
</feature>
<evidence type="ECO:0000256" key="6">
    <source>
        <dbReference type="ARBA" id="ARBA00022660"/>
    </source>
</evidence>
<feature type="transmembrane region" description="Helical" evidence="18">
    <location>
        <begin position="79"/>
        <end position="98"/>
    </location>
</feature>
<sequence length="569" mass="65443">MMSPCKKYFCLFLYLSVNYFFLGLYFLIKDLSNFMEFNILSLSSVSIVFIILLDWMSLCFFISSLIINYSEEYMNKDKNLYRFILLVVMFVFSMMMMILSPNLISILLGWDGLGFVSYALVIYYQNVKSFNAGMLTALSNRLGDAALLIAITWMLNYGSWNFSMYLDFMKEDKYLKYIAFLIILAALTKSAQIPFSAWLPAAMAAPTPVSSLVHSSTLVTAGVYLLIRFNNLFSSSVLNLLLFFSLMTMFMAGLAANFEFDLKKIIAFSTLSQLGFMISILAMGDPDLSFFHLLTHALFKALLFMCAGMIIHNLSDCQDIRYMGGISKFMPLTCTLFNISNMSLCGLPFLSGFYSKDLIMETMSMSYLSMFIYFLYFFLLDLTVCYSFRLMYYSLNGEYNFTSLGFLNDENKVMLWSMIGLVALVIFMGGMMAWALFPTPFFICLPMLMKMLTLIMILMGIFIGYEVWKFRVSNVLKSLKNLKSVSMLAKMWNVSILTSFSVISYPLKFGKILSQTLDQGWFEFYGGKKLYKMIVGMAQWFQALSKNNFKIFLMLFVIWLLVLTLFIIY</sequence>
<evidence type="ECO:0000256" key="14">
    <source>
        <dbReference type="ARBA" id="ARBA00023128"/>
    </source>
</evidence>
<keyword evidence="10" id="KW-0249">Electron transport</keyword>
<evidence type="ECO:0000313" key="21">
    <source>
        <dbReference type="EMBL" id="AHG32668.1"/>
    </source>
</evidence>
<feature type="transmembrane region" description="Helical" evidence="18">
    <location>
        <begin position="236"/>
        <end position="258"/>
    </location>
</feature>
<feature type="transmembrane region" description="Helical" evidence="18">
    <location>
        <begin position="9"/>
        <end position="28"/>
    </location>
</feature>
<evidence type="ECO:0000256" key="4">
    <source>
        <dbReference type="ARBA" id="ARBA00021096"/>
    </source>
</evidence>
<keyword evidence="9" id="KW-1278">Translocase</keyword>
<dbReference type="GO" id="GO:0005743">
    <property type="term" value="C:mitochondrial inner membrane"/>
    <property type="evidence" value="ECO:0007669"/>
    <property type="project" value="UniProtKB-SubCell"/>
</dbReference>
<keyword evidence="5" id="KW-0813">Transport</keyword>
<feature type="transmembrane region" description="Helical" evidence="18">
    <location>
        <begin position="211"/>
        <end position="230"/>
    </location>
</feature>
<feature type="transmembrane region" description="Helical" evidence="18">
    <location>
        <begin position="177"/>
        <end position="199"/>
    </location>
</feature>
<reference evidence="21" key="1">
    <citation type="submission" date="2013-10" db="EMBL/GenBank/DDBJ databases">
        <authorList>
            <person name="Chen S.I."/>
        </authorList>
    </citation>
    <scope>NUCLEOTIDE SEQUENCE</scope>
</reference>
<dbReference type="PANTHER" id="PTHR42829:SF2">
    <property type="entry name" value="NADH-UBIQUINONE OXIDOREDUCTASE CHAIN 5"/>
    <property type="match status" value="1"/>
</dbReference>
<keyword evidence="14 21" id="KW-0496">Mitochondrion</keyword>
<dbReference type="RefSeq" id="YP_009158934.1">
    <property type="nucleotide sequence ID" value="NC_027577.1"/>
</dbReference>
<proteinExistence type="predicted"/>
<dbReference type="InterPro" id="IPR010934">
    <property type="entry name" value="NADH_DH_su5_C"/>
</dbReference>
<evidence type="ECO:0000256" key="2">
    <source>
        <dbReference type="ARBA" id="ARBA00004448"/>
    </source>
</evidence>
<evidence type="ECO:0000256" key="11">
    <source>
        <dbReference type="ARBA" id="ARBA00022989"/>
    </source>
</evidence>
<accession>A0A0K0K9H9</accession>
<dbReference type="PRINTS" id="PR01434">
    <property type="entry name" value="NADHDHGNASE5"/>
</dbReference>
<feature type="transmembrane region" description="Helical" evidence="18">
    <location>
        <begin position="413"/>
        <end position="436"/>
    </location>
</feature>
<keyword evidence="12" id="KW-0520">NAD</keyword>
<comment type="subcellular location">
    <subcellularLocation>
        <location evidence="2">Mitochondrion inner membrane</location>
        <topology evidence="2">Multi-pass membrane protein</topology>
    </subcellularLocation>
</comment>
<dbReference type="GO" id="GO:0015990">
    <property type="term" value="P:electron transport coupled proton transport"/>
    <property type="evidence" value="ECO:0007669"/>
    <property type="project" value="TreeGrafter"/>
</dbReference>
<evidence type="ECO:0000256" key="5">
    <source>
        <dbReference type="ARBA" id="ARBA00022448"/>
    </source>
</evidence>
<evidence type="ECO:0000256" key="3">
    <source>
        <dbReference type="ARBA" id="ARBA00012944"/>
    </source>
</evidence>
<comment type="catalytic activity">
    <reaction evidence="17">
        <text>a ubiquinone + NADH + 5 H(+)(in) = a ubiquinol + NAD(+) + 4 H(+)(out)</text>
        <dbReference type="Rhea" id="RHEA:29091"/>
        <dbReference type="Rhea" id="RHEA-COMP:9565"/>
        <dbReference type="Rhea" id="RHEA-COMP:9566"/>
        <dbReference type="ChEBI" id="CHEBI:15378"/>
        <dbReference type="ChEBI" id="CHEBI:16389"/>
        <dbReference type="ChEBI" id="CHEBI:17976"/>
        <dbReference type="ChEBI" id="CHEBI:57540"/>
        <dbReference type="ChEBI" id="CHEBI:57945"/>
        <dbReference type="EC" id="7.1.1.2"/>
    </reaction>
</comment>
<dbReference type="AlphaFoldDB" id="A0A0K0K9H9"/>
<feature type="domain" description="NADH:quinone oxidoreductase/Mrp antiporter transmembrane" evidence="19">
    <location>
        <begin position="100"/>
        <end position="365"/>
    </location>
</feature>
<keyword evidence="7 18" id="KW-0812">Transmembrane</keyword>
<feature type="transmembrane region" description="Helical" evidence="18">
    <location>
        <begin position="104"/>
        <end position="124"/>
    </location>
</feature>
<dbReference type="PANTHER" id="PTHR42829">
    <property type="entry name" value="NADH-UBIQUINONE OXIDOREDUCTASE CHAIN 5"/>
    <property type="match status" value="1"/>
</dbReference>
<feature type="domain" description="NADH dehydrogenase subunit 5 C-terminal" evidence="20">
    <location>
        <begin position="386"/>
        <end position="567"/>
    </location>
</feature>
<keyword evidence="6" id="KW-0679">Respiratory chain</keyword>
<feature type="transmembrane region" description="Helical" evidence="18">
    <location>
        <begin position="290"/>
        <end position="311"/>
    </location>
</feature>
<dbReference type="EMBL" id="KF785807">
    <property type="protein sequence ID" value="AHG32668.1"/>
    <property type="molecule type" value="Genomic_DNA"/>
</dbReference>
<gene>
    <name evidence="21" type="primary">ND5</name>
</gene>
<dbReference type="GeneID" id="25077880"/>
<organism evidence="21">
    <name type="scientific">Aegorhinus superciliosus</name>
    <dbReference type="NCBI Taxonomy" id="1448030"/>
    <lineage>
        <taxon>Eukaryota</taxon>
        <taxon>Metazoa</taxon>
        <taxon>Ecdysozoa</taxon>
        <taxon>Arthropoda</taxon>
        <taxon>Hexapoda</taxon>
        <taxon>Insecta</taxon>
        <taxon>Pterygota</taxon>
        <taxon>Neoptera</taxon>
        <taxon>Endopterygota</taxon>
        <taxon>Coleoptera</taxon>
        <taxon>Polyphaga</taxon>
        <taxon>Cucujiformia</taxon>
        <taxon>Curculionidae</taxon>
        <taxon>Cyclominae</taxon>
        <taxon>Aegorhinus</taxon>
    </lineage>
</organism>
<protein>
    <recommendedName>
        <fullName evidence="4">NADH-ubiquinone oxidoreductase chain 5</fullName>
        <ecNumber evidence="3">7.1.1.2</ecNumber>
    </recommendedName>
    <alternativeName>
        <fullName evidence="16">NADH dehydrogenase subunit 5</fullName>
    </alternativeName>
</protein>
<feature type="transmembrane region" description="Helical" evidence="18">
    <location>
        <begin position="549"/>
        <end position="568"/>
    </location>
</feature>
<comment type="function">
    <text evidence="1">Core subunit of the mitochondrial membrane respiratory chain NADH dehydrogenase (Complex I) that is believed to belong to the minimal assembly required for catalysis. Complex I functions in the transfer of electrons from NADH to the respiratory chain. The immediate electron acceptor for the enzyme is believed to be ubiquinone.</text>
</comment>
<dbReference type="GO" id="GO:0008137">
    <property type="term" value="F:NADH dehydrogenase (ubiquinone) activity"/>
    <property type="evidence" value="ECO:0007669"/>
    <property type="project" value="UniProtKB-EC"/>
</dbReference>
<evidence type="ECO:0000256" key="1">
    <source>
        <dbReference type="ARBA" id="ARBA00003257"/>
    </source>
</evidence>
<evidence type="ECO:0000256" key="12">
    <source>
        <dbReference type="ARBA" id="ARBA00023027"/>
    </source>
</evidence>
<evidence type="ECO:0000256" key="7">
    <source>
        <dbReference type="ARBA" id="ARBA00022692"/>
    </source>
</evidence>
<name>A0A0K0K9H9_9CUCU</name>
<dbReference type="InterPro" id="IPR001750">
    <property type="entry name" value="ND/Mrp_TM"/>
</dbReference>
<dbReference type="GO" id="GO:0042773">
    <property type="term" value="P:ATP synthesis coupled electron transport"/>
    <property type="evidence" value="ECO:0007669"/>
    <property type="project" value="InterPro"/>
</dbReference>
<evidence type="ECO:0000256" key="13">
    <source>
        <dbReference type="ARBA" id="ARBA00023075"/>
    </source>
</evidence>
<dbReference type="InterPro" id="IPR003945">
    <property type="entry name" value="NU5C-like"/>
</dbReference>
<feature type="transmembrane region" description="Helical" evidence="18">
    <location>
        <begin position="448"/>
        <end position="468"/>
    </location>
</feature>
<dbReference type="GO" id="GO:0003954">
    <property type="term" value="F:NADH dehydrogenase activity"/>
    <property type="evidence" value="ECO:0007669"/>
    <property type="project" value="TreeGrafter"/>
</dbReference>
<evidence type="ECO:0000256" key="8">
    <source>
        <dbReference type="ARBA" id="ARBA00022792"/>
    </source>
</evidence>
<feature type="transmembrane region" description="Helical" evidence="18">
    <location>
        <begin position="332"/>
        <end position="350"/>
    </location>
</feature>
<dbReference type="Pfam" id="PF06455">
    <property type="entry name" value="NADH5_C"/>
    <property type="match status" value="1"/>
</dbReference>
<evidence type="ECO:0000256" key="18">
    <source>
        <dbReference type="SAM" id="Phobius"/>
    </source>
</evidence>
<keyword evidence="8" id="KW-0999">Mitochondrion inner membrane</keyword>
<geneLocation type="mitochondrion" evidence="21"/>
<evidence type="ECO:0000256" key="9">
    <source>
        <dbReference type="ARBA" id="ARBA00022967"/>
    </source>
</evidence>
<keyword evidence="15 18" id="KW-0472">Membrane</keyword>
<dbReference type="Pfam" id="PF00361">
    <property type="entry name" value="Proton_antipo_M"/>
    <property type="match status" value="1"/>
</dbReference>
<keyword evidence="13" id="KW-0830">Ubiquinone</keyword>
<dbReference type="CTD" id="4540"/>
<reference evidence="21" key="2">
    <citation type="journal article" date="2015" name="Gene">
        <title>Phylogenetic analysis of the complete mitogenome sequence of the raspberry weevil, Aegorhinus superciliosus (Coleoptera: Curculionidae), supports monophyly of the tribe Aterpini.</title>
        <authorList>
            <person name="Cabrera-Brandt M.A."/>
            <person name="Gaitan-Espitia J.D."/>
        </authorList>
    </citation>
    <scope>NUCLEOTIDE SEQUENCE</scope>
</reference>